<gene>
    <name evidence="3" type="ORF">CPELLU_LOCUS13527</name>
</gene>
<dbReference type="Pfam" id="PF00168">
    <property type="entry name" value="C2"/>
    <property type="match status" value="2"/>
</dbReference>
<evidence type="ECO:0000256" key="1">
    <source>
        <dbReference type="SAM" id="MobiDB-lite"/>
    </source>
</evidence>
<feature type="domain" description="C2" evidence="2">
    <location>
        <begin position="155"/>
        <end position="271"/>
    </location>
</feature>
<feature type="domain" description="C2" evidence="2">
    <location>
        <begin position="573"/>
        <end position="696"/>
    </location>
</feature>
<dbReference type="InterPro" id="IPR000772">
    <property type="entry name" value="Ricin_B_lectin"/>
</dbReference>
<feature type="non-terminal residue" evidence="3">
    <location>
        <position position="1"/>
    </location>
</feature>
<accession>A0A9N9ICX2</accession>
<dbReference type="SUPFAM" id="SSF50370">
    <property type="entry name" value="Ricin B-like lectins"/>
    <property type="match status" value="1"/>
</dbReference>
<dbReference type="InterPro" id="IPR035992">
    <property type="entry name" value="Ricin_B-like_lectins"/>
</dbReference>
<dbReference type="InterPro" id="IPR052455">
    <property type="entry name" value="Tricalbin_domain"/>
</dbReference>
<feature type="region of interest" description="Disordered" evidence="1">
    <location>
        <begin position="1"/>
        <end position="29"/>
    </location>
</feature>
<name>A0A9N9ICX2_9GLOM</name>
<evidence type="ECO:0000313" key="4">
    <source>
        <dbReference type="Proteomes" id="UP000789759"/>
    </source>
</evidence>
<dbReference type="PANTHER" id="PTHR46980:SF2">
    <property type="entry name" value="TRICALBIN-1-RELATED"/>
    <property type="match status" value="1"/>
</dbReference>
<dbReference type="SMART" id="SM00239">
    <property type="entry name" value="C2"/>
    <property type="match status" value="2"/>
</dbReference>
<dbReference type="InterPro" id="IPR035892">
    <property type="entry name" value="C2_domain_sf"/>
</dbReference>
<dbReference type="Pfam" id="PF00652">
    <property type="entry name" value="Ricin_B_lectin"/>
    <property type="match status" value="1"/>
</dbReference>
<dbReference type="Gene3D" id="2.60.40.150">
    <property type="entry name" value="C2 domain"/>
    <property type="match status" value="2"/>
</dbReference>
<dbReference type="Gene3D" id="2.80.10.50">
    <property type="match status" value="1"/>
</dbReference>
<dbReference type="SUPFAM" id="SSF49562">
    <property type="entry name" value="C2 domain (Calcium/lipid-binding domain, CaLB)"/>
    <property type="match status" value="2"/>
</dbReference>
<dbReference type="AlphaFoldDB" id="A0A9N9ICX2"/>
<dbReference type="PANTHER" id="PTHR46980">
    <property type="entry name" value="TRICALBIN-1-RELATED"/>
    <property type="match status" value="1"/>
</dbReference>
<protein>
    <submittedName>
        <fullName evidence="3">13311_t:CDS:1</fullName>
    </submittedName>
</protein>
<comment type="caution">
    <text evidence="3">The sequence shown here is derived from an EMBL/GenBank/DDBJ whole genome shotgun (WGS) entry which is preliminary data.</text>
</comment>
<reference evidence="3" key="1">
    <citation type="submission" date="2021-06" db="EMBL/GenBank/DDBJ databases">
        <authorList>
            <person name="Kallberg Y."/>
            <person name="Tangrot J."/>
            <person name="Rosling A."/>
        </authorList>
    </citation>
    <scope>NUCLEOTIDE SEQUENCE</scope>
    <source>
        <strain evidence="3">FL966</strain>
    </source>
</reference>
<dbReference type="OrthoDB" id="9895617at2759"/>
<sequence>MSQPFPPRGDDFYIKSATSPSGTSTSSSSQNFVVDVERGFFMTWGAIKEGSKVLVAQQKSSTEHDGCQLWHYDDGWLINKQTTLCLEAEHVKAGQRLSLFHRKSSSQANSQKWILTKEGRIALQSNPKFVLEVKESNKHVILVDSTAKNFKNSLASQFIILPLHPVKKYGAAIGVIRLELVEAKGLKGVDSFLAGVFCAGNNKDIIAQTKVIDNDLNPVWNEVHYLPVKGLNEKFKLEVMDFNTFIKDKPLGDCHLEVNRELAKEASNGVYEGTNGIDVWINLTTQGKIHYKAKFFPLEPLPNPSPDFLANLKEKPFDRSTFYVLVTLQAPNGGFPPSDKLANLFGFESQDQLLELYKRQCREDRILKNDPTVWTTSMILWFLRFLLKDYRSEWGGVYERAEQYISKAINDLEIEETVVATGRKAVHPKTKRITRETISITHIKRLLKCQQQSTGAYIVGDDLAKSLGYENMDKLRIAFTEYKNSHSKSQKISQVSLQTWMTMLMLYFYRYVAIDQKREWFSTYEKSYRWIWAQLKGNESLEQECFQIVKSFVKESHGVKDDVLELDRAFEDEISEMTTSIKFPQKSRGIVIKPHGIARIEIICAKNLKQADSWFGGSASDPYVRISNIVTSWVYGDSRVIYNNCNPVWEQVFYIPVYDVNEKFNLQVYDYNAFFKDTLLGFYILDLKSIIKELPN</sequence>
<dbReference type="EMBL" id="CAJVQA010014540">
    <property type="protein sequence ID" value="CAG8731656.1"/>
    <property type="molecule type" value="Genomic_DNA"/>
</dbReference>
<dbReference type="InterPro" id="IPR000008">
    <property type="entry name" value="C2_dom"/>
</dbReference>
<organism evidence="3 4">
    <name type="scientific">Cetraspora pellucida</name>
    <dbReference type="NCBI Taxonomy" id="1433469"/>
    <lineage>
        <taxon>Eukaryota</taxon>
        <taxon>Fungi</taxon>
        <taxon>Fungi incertae sedis</taxon>
        <taxon>Mucoromycota</taxon>
        <taxon>Glomeromycotina</taxon>
        <taxon>Glomeromycetes</taxon>
        <taxon>Diversisporales</taxon>
        <taxon>Gigasporaceae</taxon>
        <taxon>Cetraspora</taxon>
    </lineage>
</organism>
<feature type="compositionally biased region" description="Low complexity" evidence="1">
    <location>
        <begin position="16"/>
        <end position="29"/>
    </location>
</feature>
<evidence type="ECO:0000313" key="3">
    <source>
        <dbReference type="EMBL" id="CAG8731656.1"/>
    </source>
</evidence>
<dbReference type="Proteomes" id="UP000789759">
    <property type="component" value="Unassembled WGS sequence"/>
</dbReference>
<keyword evidence="4" id="KW-1185">Reference proteome</keyword>
<dbReference type="PROSITE" id="PS50004">
    <property type="entry name" value="C2"/>
    <property type="match status" value="2"/>
</dbReference>
<proteinExistence type="predicted"/>
<dbReference type="PROSITE" id="PS50231">
    <property type="entry name" value="RICIN_B_LECTIN"/>
    <property type="match status" value="1"/>
</dbReference>
<evidence type="ECO:0000259" key="2">
    <source>
        <dbReference type="PROSITE" id="PS50004"/>
    </source>
</evidence>